<feature type="domain" description="4-oxalocrotonate tautomerase-like" evidence="3">
    <location>
        <begin position="2"/>
        <end position="58"/>
    </location>
</feature>
<dbReference type="InterPro" id="IPR004370">
    <property type="entry name" value="4-OT-like_dom"/>
</dbReference>
<reference evidence="4 5" key="2">
    <citation type="submission" date="2019-01" db="EMBL/GenBank/DDBJ databases">
        <authorList>
            <person name="Li Y."/>
        </authorList>
    </citation>
    <scope>NUCLEOTIDE SEQUENCE [LARGE SCALE GENOMIC DNA]</scope>
    <source>
        <strain evidence="4 5">SK2B-1</strain>
    </source>
</reference>
<dbReference type="RefSeq" id="WP_128207987.1">
    <property type="nucleotide sequence ID" value="NZ_JBHRSO010000013.1"/>
</dbReference>
<comment type="caution">
    <text evidence="4">The sequence shown here is derived from an EMBL/GenBank/DDBJ whole genome shotgun (WGS) entry which is preliminary data.</text>
</comment>
<keyword evidence="2" id="KW-0413">Isomerase</keyword>
<sequence>MPVVRVSWFEGKSAEEKAKVAAEITESIVRNTKTDASYIYVIFDDVKASDWAGAGKLFG</sequence>
<dbReference type="AlphaFoldDB" id="A0A443JR69"/>
<dbReference type="Proteomes" id="UP000284476">
    <property type="component" value="Unassembled WGS sequence"/>
</dbReference>
<dbReference type="SUPFAM" id="SSF55331">
    <property type="entry name" value="Tautomerase/MIF"/>
    <property type="match status" value="1"/>
</dbReference>
<evidence type="ECO:0000256" key="1">
    <source>
        <dbReference type="ARBA" id="ARBA00006723"/>
    </source>
</evidence>
<evidence type="ECO:0000259" key="3">
    <source>
        <dbReference type="Pfam" id="PF01361"/>
    </source>
</evidence>
<dbReference type="Gene3D" id="3.30.429.10">
    <property type="entry name" value="Macrophage Migration Inhibitory Factor"/>
    <property type="match status" value="1"/>
</dbReference>
<protein>
    <submittedName>
        <fullName evidence="4">4-oxalocrotonate tautomerase family protein</fullName>
    </submittedName>
</protein>
<proteinExistence type="inferred from homology"/>
<comment type="similarity">
    <text evidence="1">Belongs to the 4-oxalocrotonate tautomerase family.</text>
</comment>
<dbReference type="PANTHER" id="PTHR35530:SF2">
    <property type="entry name" value="BSL4019 PROTEIN"/>
    <property type="match status" value="1"/>
</dbReference>
<evidence type="ECO:0000313" key="5">
    <source>
        <dbReference type="Proteomes" id="UP000284476"/>
    </source>
</evidence>
<evidence type="ECO:0000313" key="4">
    <source>
        <dbReference type="EMBL" id="RWR23003.1"/>
    </source>
</evidence>
<organism evidence="4 5">
    <name type="scientific">Paenirhodobacter populi</name>
    <dbReference type="NCBI Taxonomy" id="2306993"/>
    <lineage>
        <taxon>Bacteria</taxon>
        <taxon>Pseudomonadati</taxon>
        <taxon>Pseudomonadota</taxon>
        <taxon>Alphaproteobacteria</taxon>
        <taxon>Rhodobacterales</taxon>
        <taxon>Rhodobacter group</taxon>
        <taxon>Paenirhodobacter</taxon>
    </lineage>
</organism>
<dbReference type="Pfam" id="PF01361">
    <property type="entry name" value="Tautomerase"/>
    <property type="match status" value="1"/>
</dbReference>
<dbReference type="GO" id="GO:0016853">
    <property type="term" value="F:isomerase activity"/>
    <property type="evidence" value="ECO:0007669"/>
    <property type="project" value="UniProtKB-KW"/>
</dbReference>
<name>A0A443JR69_9RHOB</name>
<gene>
    <name evidence="4" type="ORF">D2T30_05070</name>
</gene>
<evidence type="ECO:0000256" key="2">
    <source>
        <dbReference type="ARBA" id="ARBA00023235"/>
    </source>
</evidence>
<dbReference type="PANTHER" id="PTHR35530">
    <property type="entry name" value="TAUTOMERASE-RELATED"/>
    <property type="match status" value="1"/>
</dbReference>
<accession>A0A443JR69</accession>
<dbReference type="EMBL" id="SAUZ01000004">
    <property type="protein sequence ID" value="RWR23003.1"/>
    <property type="molecule type" value="Genomic_DNA"/>
</dbReference>
<dbReference type="InterPro" id="IPR014347">
    <property type="entry name" value="Tautomerase/MIF_sf"/>
</dbReference>
<reference evidence="4 5" key="1">
    <citation type="submission" date="2019-01" db="EMBL/GenBank/DDBJ databases">
        <title>Sinorhodobacter populi sp. nov. isolated from the symptomatic bark tissue of Populus euramericana canker.</title>
        <authorList>
            <person name="Xu G."/>
        </authorList>
    </citation>
    <scope>NUCLEOTIDE SEQUENCE [LARGE SCALE GENOMIC DNA]</scope>
    <source>
        <strain evidence="4 5">SK2B-1</strain>
    </source>
</reference>